<proteinExistence type="predicted"/>
<evidence type="ECO:0000313" key="3">
    <source>
        <dbReference type="Proteomes" id="UP000000370"/>
    </source>
</evidence>
<dbReference type="InterPro" id="IPR046563">
    <property type="entry name" value="DUF6715"/>
</dbReference>
<protein>
    <submittedName>
        <fullName evidence="2">Uncharacterized protein</fullName>
    </submittedName>
</protein>
<dbReference type="Proteomes" id="UP000000370">
    <property type="component" value="Chromosome"/>
</dbReference>
<evidence type="ECO:0000256" key="1">
    <source>
        <dbReference type="SAM" id="Phobius"/>
    </source>
</evidence>
<evidence type="ECO:0000313" key="2">
    <source>
        <dbReference type="EMBL" id="ABX40738.1"/>
    </source>
</evidence>
<accession>A9KSU4</accession>
<name>A9KSU4_LACP7</name>
<keyword evidence="3" id="KW-1185">Reference proteome</keyword>
<dbReference type="KEGG" id="cpy:Cphy_0351"/>
<reference evidence="3" key="1">
    <citation type="submission" date="2007-11" db="EMBL/GenBank/DDBJ databases">
        <title>Complete genome sequence of Clostridium phytofermentans ISDg.</title>
        <authorList>
            <person name="Leschine S.B."/>
            <person name="Warnick T.A."/>
            <person name="Blanchard J.L."/>
            <person name="Schnell D.J."/>
            <person name="Petit E.L."/>
            <person name="LaTouf W.G."/>
            <person name="Copeland A."/>
            <person name="Lucas S."/>
            <person name="Lapidus A."/>
            <person name="Barry K."/>
            <person name="Glavina del Rio T."/>
            <person name="Dalin E."/>
            <person name="Tice H."/>
            <person name="Pitluck S."/>
            <person name="Kiss H."/>
            <person name="Brettin T."/>
            <person name="Bruce D."/>
            <person name="Detter J.C."/>
            <person name="Han C."/>
            <person name="Kuske C."/>
            <person name="Schmutz J."/>
            <person name="Larimer F."/>
            <person name="Land M."/>
            <person name="Hauser L."/>
            <person name="Kyrpides N."/>
            <person name="Kim E.A."/>
            <person name="Richardson P."/>
        </authorList>
    </citation>
    <scope>NUCLEOTIDE SEQUENCE [LARGE SCALE GENOMIC DNA]</scope>
    <source>
        <strain evidence="3">ATCC 700394 / DSM 18823 / ISDg</strain>
    </source>
</reference>
<dbReference type="AlphaFoldDB" id="A9KSU4"/>
<dbReference type="EMBL" id="CP000885">
    <property type="protein sequence ID" value="ABX40738.1"/>
    <property type="molecule type" value="Genomic_DNA"/>
</dbReference>
<keyword evidence="1" id="KW-0472">Membrane</keyword>
<dbReference type="Pfam" id="PF20462">
    <property type="entry name" value="DUF6715"/>
    <property type="match status" value="1"/>
</dbReference>
<dbReference type="STRING" id="357809.Cphy_0351"/>
<keyword evidence="1" id="KW-0812">Transmembrane</keyword>
<organism evidence="2 3">
    <name type="scientific">Lachnoclostridium phytofermentans (strain ATCC 700394 / DSM 18823 / ISDg)</name>
    <name type="common">Clostridium phytofermentans</name>
    <dbReference type="NCBI Taxonomy" id="357809"/>
    <lineage>
        <taxon>Bacteria</taxon>
        <taxon>Bacillati</taxon>
        <taxon>Bacillota</taxon>
        <taxon>Clostridia</taxon>
        <taxon>Lachnospirales</taxon>
        <taxon>Lachnospiraceae</taxon>
    </lineage>
</organism>
<keyword evidence="1" id="KW-1133">Transmembrane helix</keyword>
<gene>
    <name evidence="2" type="ordered locus">Cphy_0351</name>
</gene>
<dbReference type="eggNOG" id="ENOG5032XMH">
    <property type="taxonomic scope" value="Bacteria"/>
</dbReference>
<dbReference type="HOGENOM" id="CLU_120843_0_0_9"/>
<feature type="transmembrane region" description="Helical" evidence="1">
    <location>
        <begin position="36"/>
        <end position="57"/>
    </location>
</feature>
<sequence length="221" mass="25468">MVELSTKKMLMPQGEYVGKGSDFMKGSKKSSKNNTVMSVITMIFIGCVIVGSFAYLYNREKKDKPDIELTEVQKLLVMDLERTYPATPREVVKLYSRFSMCIHNDDLTDEEFKKLGEKVQNLYAKELIEENPSDEYLMNLAVEVAEYHKSERKIKSYTIDSGNSIVTWKEDGKEFARLLATYSLREGKEFNTVHQEFLLQKDEAGLYKILGWRLAEKADAN</sequence>